<dbReference type="Proteomes" id="UP000516421">
    <property type="component" value="Chromosome"/>
</dbReference>
<evidence type="ECO:0000313" key="1">
    <source>
        <dbReference type="EMBL" id="QNV40049.1"/>
    </source>
</evidence>
<accession>A0A7H2BK53</accession>
<dbReference type="EMBL" id="CP061538">
    <property type="protein sequence ID" value="QNV40049.1"/>
    <property type="molecule type" value="Genomic_DNA"/>
</dbReference>
<protein>
    <submittedName>
        <fullName evidence="1">Uncharacterized protein</fullName>
    </submittedName>
</protein>
<name>A0A7H2BK53_9MICC</name>
<organism evidence="1 2">
    <name type="scientific">Rothia amarae</name>
    <dbReference type="NCBI Taxonomy" id="169480"/>
    <lineage>
        <taxon>Bacteria</taxon>
        <taxon>Bacillati</taxon>
        <taxon>Actinomycetota</taxon>
        <taxon>Actinomycetes</taxon>
        <taxon>Micrococcales</taxon>
        <taxon>Micrococcaceae</taxon>
        <taxon>Rothia</taxon>
    </lineage>
</organism>
<proteinExistence type="predicted"/>
<sequence>MTSTHLVIGPGSGEDAEDSAELSPLRQAILATEGVARIYPPANVPSKIVRAVGVAASSVRAVIEDFLPSAEEDAVAHRSVAVAENDEGSSEIRDEKILDSASSEVTSISVRIGTTAQANVPQTVRAVAQALRKIHGEHVAVTVDVVHI</sequence>
<evidence type="ECO:0000313" key="2">
    <source>
        <dbReference type="Proteomes" id="UP000516421"/>
    </source>
</evidence>
<dbReference type="RefSeq" id="WP_145177461.1">
    <property type="nucleotide sequence ID" value="NZ_BAAAHX010000003.1"/>
</dbReference>
<keyword evidence="2" id="KW-1185">Reference proteome</keyword>
<dbReference type="AlphaFoldDB" id="A0A7H2BK53"/>
<gene>
    <name evidence="1" type="ORF">IDM48_00880</name>
</gene>
<reference evidence="1 2" key="1">
    <citation type="submission" date="2020-09" db="EMBL/GenBank/DDBJ databases">
        <title>Investigation of environmental microbe.</title>
        <authorList>
            <person name="Ou Y."/>
            <person name="Kang Q."/>
        </authorList>
    </citation>
    <scope>NUCLEOTIDE SEQUENCE [LARGE SCALE GENOMIC DNA]</scope>
    <source>
        <strain evidence="1 2">KJZ-9</strain>
    </source>
</reference>
<dbReference type="KEGG" id="rama:IDM48_00880"/>